<name>A0ABV3PC93_9ACTN</name>
<feature type="domain" description="Mycothiol-dependent maleylpyruvate isomerase metal-binding" evidence="1">
    <location>
        <begin position="4"/>
        <end position="126"/>
    </location>
</feature>
<dbReference type="Gene3D" id="1.20.120.450">
    <property type="entry name" value="dinb family like domain"/>
    <property type="match status" value="1"/>
</dbReference>
<comment type="caution">
    <text evidence="2">The sequence shown here is derived from an EMBL/GenBank/DDBJ whole genome shotgun (WGS) entry which is preliminary data.</text>
</comment>
<dbReference type="InterPro" id="IPR017520">
    <property type="entry name" value="CHP03086"/>
</dbReference>
<organism evidence="2 3">
    <name type="scientific">Kineococcus endophyticus</name>
    <dbReference type="NCBI Taxonomy" id="1181883"/>
    <lineage>
        <taxon>Bacteria</taxon>
        <taxon>Bacillati</taxon>
        <taxon>Actinomycetota</taxon>
        <taxon>Actinomycetes</taxon>
        <taxon>Kineosporiales</taxon>
        <taxon>Kineosporiaceae</taxon>
        <taxon>Kineococcus</taxon>
    </lineage>
</organism>
<dbReference type="Pfam" id="PF11716">
    <property type="entry name" value="MDMPI_N"/>
    <property type="match status" value="1"/>
</dbReference>
<dbReference type="Proteomes" id="UP001555826">
    <property type="component" value="Unassembled WGS sequence"/>
</dbReference>
<dbReference type="RefSeq" id="WP_367640533.1">
    <property type="nucleotide sequence ID" value="NZ_JBFNQN010000016.1"/>
</dbReference>
<sequence>MLDLRPAAGQLAALVTDLSDADLGRPTPCDCTVSALLTHVVGLTAAFTAAARKEVDRGGSPPGDMPDALPGGWREDLPQQLTELAAAWREPSAWQGTARAGGIEMPAAEAGVVALDELVLHTWDVAVATGRTHRPDTASVAAVAGFVEAVPADPAARQGLFGPPLPVPPAATTFERVLALAGRDPRWRA</sequence>
<dbReference type="NCBIfam" id="TIGR03086">
    <property type="entry name" value="TIGR03086 family metal-binding protein"/>
    <property type="match status" value="1"/>
</dbReference>
<dbReference type="NCBIfam" id="TIGR03083">
    <property type="entry name" value="maleylpyruvate isomerase family mycothiol-dependent enzyme"/>
    <property type="match status" value="1"/>
</dbReference>
<dbReference type="InterPro" id="IPR024344">
    <property type="entry name" value="MDMPI_metal-binding"/>
</dbReference>
<reference evidence="2 3" key="1">
    <citation type="submission" date="2024-07" db="EMBL/GenBank/DDBJ databases">
        <authorList>
            <person name="Thanompreechachai J."/>
            <person name="Duangmal K."/>
        </authorList>
    </citation>
    <scope>NUCLEOTIDE SEQUENCE [LARGE SCALE GENOMIC DNA]</scope>
    <source>
        <strain evidence="2 3">KCTC 19886</strain>
    </source>
</reference>
<dbReference type="SUPFAM" id="SSF109854">
    <property type="entry name" value="DinB/YfiT-like putative metalloenzymes"/>
    <property type="match status" value="1"/>
</dbReference>
<accession>A0ABV3PC93</accession>
<keyword evidence="3" id="KW-1185">Reference proteome</keyword>
<protein>
    <submittedName>
        <fullName evidence="2">TIGR03086 family metal-binding protein</fullName>
    </submittedName>
</protein>
<dbReference type="InterPro" id="IPR017517">
    <property type="entry name" value="Maleyloyr_isom"/>
</dbReference>
<dbReference type="InterPro" id="IPR034660">
    <property type="entry name" value="DinB/YfiT-like"/>
</dbReference>
<dbReference type="EMBL" id="JBFNQN010000016">
    <property type="protein sequence ID" value="MEW9267264.1"/>
    <property type="molecule type" value="Genomic_DNA"/>
</dbReference>
<evidence type="ECO:0000313" key="3">
    <source>
        <dbReference type="Proteomes" id="UP001555826"/>
    </source>
</evidence>
<gene>
    <name evidence="2" type="ORF">AB1207_21145</name>
</gene>
<proteinExistence type="predicted"/>
<evidence type="ECO:0000259" key="1">
    <source>
        <dbReference type="Pfam" id="PF11716"/>
    </source>
</evidence>
<evidence type="ECO:0000313" key="2">
    <source>
        <dbReference type="EMBL" id="MEW9267264.1"/>
    </source>
</evidence>